<dbReference type="InterPro" id="IPR051783">
    <property type="entry name" value="NAD(P)-dependent_oxidoreduct"/>
</dbReference>
<dbReference type="PANTHER" id="PTHR48079">
    <property type="entry name" value="PROTEIN YEEZ"/>
    <property type="match status" value="1"/>
</dbReference>
<keyword evidence="3" id="KW-1185">Reference proteome</keyword>
<reference evidence="2 3" key="1">
    <citation type="submission" date="2016-04" db="EMBL/GenBank/DDBJ databases">
        <title>Complete Genome Sequence of Halotalea alkalilenta IHB B 13600.</title>
        <authorList>
            <person name="Swarnkar M.K."/>
            <person name="Sharma A."/>
            <person name="Kaushal K."/>
            <person name="Soni R."/>
            <person name="Rana S."/>
            <person name="Singh A.K."/>
            <person name="Gulati A."/>
        </authorList>
    </citation>
    <scope>NUCLEOTIDE SEQUENCE [LARGE SCALE GENOMIC DNA]</scope>
    <source>
        <strain evidence="2 3">IHB B 13600</strain>
    </source>
</reference>
<dbReference type="AlphaFoldDB" id="A0A172YAY0"/>
<proteinExistence type="predicted"/>
<dbReference type="PANTHER" id="PTHR48079:SF6">
    <property type="entry name" value="NAD(P)-BINDING DOMAIN-CONTAINING PROTEIN-RELATED"/>
    <property type="match status" value="1"/>
</dbReference>
<evidence type="ECO:0000259" key="1">
    <source>
        <dbReference type="Pfam" id="PF01370"/>
    </source>
</evidence>
<dbReference type="STRING" id="376489.A5892_01955"/>
<dbReference type="EMBL" id="CP015243">
    <property type="protein sequence ID" value="ANF56378.1"/>
    <property type="molecule type" value="Genomic_DNA"/>
</dbReference>
<dbReference type="InterPro" id="IPR001509">
    <property type="entry name" value="Epimerase_deHydtase"/>
</dbReference>
<dbReference type="SUPFAM" id="SSF51735">
    <property type="entry name" value="NAD(P)-binding Rossmann-fold domains"/>
    <property type="match status" value="1"/>
</dbReference>
<organism evidence="2 3">
    <name type="scientific">Halotalea alkalilenta</name>
    <dbReference type="NCBI Taxonomy" id="376489"/>
    <lineage>
        <taxon>Bacteria</taxon>
        <taxon>Pseudomonadati</taxon>
        <taxon>Pseudomonadota</taxon>
        <taxon>Gammaproteobacteria</taxon>
        <taxon>Oceanospirillales</taxon>
        <taxon>Halomonadaceae</taxon>
        <taxon>Halotalea</taxon>
    </lineage>
</organism>
<dbReference type="InterPro" id="IPR036291">
    <property type="entry name" value="NAD(P)-bd_dom_sf"/>
</dbReference>
<dbReference type="Pfam" id="PF01370">
    <property type="entry name" value="Epimerase"/>
    <property type="match status" value="1"/>
</dbReference>
<dbReference type="GO" id="GO:0004029">
    <property type="term" value="F:aldehyde dehydrogenase (NAD+) activity"/>
    <property type="evidence" value="ECO:0007669"/>
    <property type="project" value="TreeGrafter"/>
</dbReference>
<name>A0A172YAY0_9GAMM</name>
<evidence type="ECO:0000313" key="3">
    <source>
        <dbReference type="Proteomes" id="UP000077875"/>
    </source>
</evidence>
<sequence>MNSTILILGCGDVGGALGKRLLDAGHRVIGARRNVAMLPAGIEPLALDVGANEPLESLPDADILVYAISADRFEESAYRSAYRDGLDAVLKVFENREHKPKRVLFVSSTSVYAQQQGETVDERSPTEPSGFSGQLMVEAERRLIESPLPGSVVRFSGIYGPGRERLIQQVLEGRVAPSAPVMYSNRIHRDDCVGVLDWLIARALSGQPLDDVYLGSDCEPTPISEVMGWLAKRLKVEPSSVIQSPLRRRASKRCSNARLVELGYRFTYPSFRDGYEQVIKEAGLGATVR</sequence>
<dbReference type="RefSeq" id="WP_064121360.1">
    <property type="nucleotide sequence ID" value="NZ_CP015243.1"/>
</dbReference>
<dbReference type="GO" id="GO:0005737">
    <property type="term" value="C:cytoplasm"/>
    <property type="evidence" value="ECO:0007669"/>
    <property type="project" value="TreeGrafter"/>
</dbReference>
<feature type="domain" description="NAD-dependent epimerase/dehydratase" evidence="1">
    <location>
        <begin position="5"/>
        <end position="172"/>
    </location>
</feature>
<dbReference type="CDD" id="cd05266">
    <property type="entry name" value="SDR_a4"/>
    <property type="match status" value="1"/>
</dbReference>
<dbReference type="KEGG" id="haa:A5892_01955"/>
<dbReference type="Proteomes" id="UP000077875">
    <property type="component" value="Chromosome"/>
</dbReference>
<protein>
    <submittedName>
        <fullName evidence="2">NAD(P)-dependent oxidoreductase</fullName>
    </submittedName>
</protein>
<gene>
    <name evidence="2" type="ORF">A5892_01955</name>
</gene>
<dbReference type="Gene3D" id="3.40.50.720">
    <property type="entry name" value="NAD(P)-binding Rossmann-like Domain"/>
    <property type="match status" value="1"/>
</dbReference>
<evidence type="ECO:0000313" key="2">
    <source>
        <dbReference type="EMBL" id="ANF56378.1"/>
    </source>
</evidence>
<accession>A0A172YAY0</accession>